<evidence type="ECO:0000313" key="8">
    <source>
        <dbReference type="Proteomes" id="UP000054342"/>
    </source>
</evidence>
<reference evidence="7 8" key="1">
    <citation type="submission" date="2015-01" db="EMBL/GenBank/DDBJ databases">
        <title>The Genome Sequence of Exophiala xenobiotica CBS118157.</title>
        <authorList>
            <consortium name="The Broad Institute Genomics Platform"/>
            <person name="Cuomo C."/>
            <person name="de Hoog S."/>
            <person name="Gorbushina A."/>
            <person name="Stielow B."/>
            <person name="Teixiera M."/>
            <person name="Abouelleil A."/>
            <person name="Chapman S.B."/>
            <person name="Priest M."/>
            <person name="Young S.K."/>
            <person name="Wortman J."/>
            <person name="Nusbaum C."/>
            <person name="Birren B."/>
        </authorList>
    </citation>
    <scope>NUCLEOTIDE SEQUENCE [LARGE SCALE GENOMIC DNA]</scope>
    <source>
        <strain evidence="7 8">CBS 118157</strain>
    </source>
</reference>
<dbReference type="RefSeq" id="XP_013320673.1">
    <property type="nucleotide sequence ID" value="XM_013465219.1"/>
</dbReference>
<proteinExistence type="inferred from homology"/>
<evidence type="ECO:0000256" key="4">
    <source>
        <dbReference type="ARBA" id="ARBA00023239"/>
    </source>
</evidence>
<evidence type="ECO:0000256" key="3">
    <source>
        <dbReference type="ARBA" id="ARBA00022833"/>
    </source>
</evidence>
<evidence type="ECO:0000256" key="5">
    <source>
        <dbReference type="SAM" id="MobiDB-lite"/>
    </source>
</evidence>
<feature type="domain" description="CENP-V/GFA" evidence="6">
    <location>
        <begin position="1"/>
        <end position="117"/>
    </location>
</feature>
<dbReference type="PANTHER" id="PTHR33337">
    <property type="entry name" value="GFA DOMAIN-CONTAINING PROTEIN"/>
    <property type="match status" value="1"/>
</dbReference>
<keyword evidence="3" id="KW-0862">Zinc</keyword>
<dbReference type="InterPro" id="IPR006913">
    <property type="entry name" value="CENP-V/GFA"/>
</dbReference>
<keyword evidence="2" id="KW-0479">Metal-binding</keyword>
<dbReference type="AlphaFoldDB" id="A0A0D2FIW5"/>
<evidence type="ECO:0000256" key="2">
    <source>
        <dbReference type="ARBA" id="ARBA00022723"/>
    </source>
</evidence>
<dbReference type="HOGENOM" id="CLU_055491_1_1_1"/>
<dbReference type="PANTHER" id="PTHR33337:SF3">
    <property type="entry name" value="CENP-V_GFA DOMAIN-CONTAINING PROTEIN"/>
    <property type="match status" value="1"/>
</dbReference>
<feature type="region of interest" description="Disordered" evidence="5">
    <location>
        <begin position="127"/>
        <end position="147"/>
    </location>
</feature>
<sequence>MEGRCQCGAVRFIAPLDRPLKWYICHCLECRRQSASAFGITAIFPAFDITAKADTGADDIGVYTHENTTSGRMKRCYFCKKCGTRLMHGGGDFVAVKGGCLEGIDQECLEGAAHIWTKRALFPIPEGVESYPEEPPKPEKKQWREGS</sequence>
<dbReference type="SUPFAM" id="SSF51316">
    <property type="entry name" value="Mss4-like"/>
    <property type="match status" value="1"/>
</dbReference>
<dbReference type="InterPro" id="IPR011057">
    <property type="entry name" value="Mss4-like_sf"/>
</dbReference>
<comment type="similarity">
    <text evidence="1">Belongs to the Gfa family.</text>
</comment>
<accession>A0A0D2FIW5</accession>
<organism evidence="7 8">
    <name type="scientific">Exophiala xenobiotica</name>
    <dbReference type="NCBI Taxonomy" id="348802"/>
    <lineage>
        <taxon>Eukaryota</taxon>
        <taxon>Fungi</taxon>
        <taxon>Dikarya</taxon>
        <taxon>Ascomycota</taxon>
        <taxon>Pezizomycotina</taxon>
        <taxon>Eurotiomycetes</taxon>
        <taxon>Chaetothyriomycetidae</taxon>
        <taxon>Chaetothyriales</taxon>
        <taxon>Herpotrichiellaceae</taxon>
        <taxon>Exophiala</taxon>
    </lineage>
</organism>
<dbReference type="GO" id="GO:0046872">
    <property type="term" value="F:metal ion binding"/>
    <property type="evidence" value="ECO:0007669"/>
    <property type="project" value="UniProtKB-KW"/>
</dbReference>
<evidence type="ECO:0000259" key="6">
    <source>
        <dbReference type="PROSITE" id="PS51891"/>
    </source>
</evidence>
<feature type="compositionally biased region" description="Basic and acidic residues" evidence="5">
    <location>
        <begin position="134"/>
        <end position="147"/>
    </location>
</feature>
<dbReference type="Pfam" id="PF04828">
    <property type="entry name" value="GFA"/>
    <property type="match status" value="1"/>
</dbReference>
<dbReference type="OrthoDB" id="5290969at2759"/>
<dbReference type="PROSITE" id="PS51891">
    <property type="entry name" value="CENP_V_GFA"/>
    <property type="match status" value="1"/>
</dbReference>
<evidence type="ECO:0000256" key="1">
    <source>
        <dbReference type="ARBA" id="ARBA00005495"/>
    </source>
</evidence>
<protein>
    <recommendedName>
        <fullName evidence="6">CENP-V/GFA domain-containing protein</fullName>
    </recommendedName>
</protein>
<gene>
    <name evidence="7" type="ORF">PV05_00334</name>
</gene>
<dbReference type="GO" id="GO:0016846">
    <property type="term" value="F:carbon-sulfur lyase activity"/>
    <property type="evidence" value="ECO:0007669"/>
    <property type="project" value="InterPro"/>
</dbReference>
<dbReference type="Proteomes" id="UP000054342">
    <property type="component" value="Unassembled WGS sequence"/>
</dbReference>
<evidence type="ECO:0000313" key="7">
    <source>
        <dbReference type="EMBL" id="KIW60089.1"/>
    </source>
</evidence>
<dbReference type="GeneID" id="25322242"/>
<dbReference type="EMBL" id="KN847317">
    <property type="protein sequence ID" value="KIW60089.1"/>
    <property type="molecule type" value="Genomic_DNA"/>
</dbReference>
<dbReference type="Gene3D" id="3.90.1590.10">
    <property type="entry name" value="glutathione-dependent formaldehyde- activating enzyme (gfa)"/>
    <property type="match status" value="1"/>
</dbReference>
<keyword evidence="4" id="KW-0456">Lyase</keyword>
<keyword evidence="8" id="KW-1185">Reference proteome</keyword>
<name>A0A0D2FIW5_9EURO</name>